<dbReference type="EMBL" id="CP012670">
    <property type="protein sequence ID" value="AUX25618.1"/>
    <property type="molecule type" value="Genomic_DNA"/>
</dbReference>
<evidence type="ECO:0000313" key="3">
    <source>
        <dbReference type="Proteomes" id="UP000295781"/>
    </source>
</evidence>
<reference evidence="2 3" key="1">
    <citation type="submission" date="2015-09" db="EMBL/GenBank/DDBJ databases">
        <title>Sorangium comparison.</title>
        <authorList>
            <person name="Zaburannyi N."/>
            <person name="Bunk B."/>
            <person name="Overmann J."/>
            <person name="Mueller R."/>
        </authorList>
    </citation>
    <scope>NUCLEOTIDE SEQUENCE [LARGE SCALE GENOMIC DNA]</scope>
    <source>
        <strain evidence="2 3">So ceGT47</strain>
    </source>
</reference>
<gene>
    <name evidence="2" type="ORF">SOCEGT47_061670</name>
</gene>
<name>A0A4P2Q8V2_SORCE</name>
<evidence type="ECO:0000313" key="2">
    <source>
        <dbReference type="EMBL" id="AUX25618.1"/>
    </source>
</evidence>
<dbReference type="CDD" id="cd14740">
    <property type="entry name" value="PAAR_4"/>
    <property type="match status" value="1"/>
</dbReference>
<feature type="region of interest" description="Disordered" evidence="1">
    <location>
        <begin position="50"/>
        <end position="75"/>
    </location>
</feature>
<sequence length="119" mass="12217">MAIDTHVVMVPSPAGPVPTPTPMPFSGQLSSELCSTVFLDDKAAAIRGSKAVNSPAHAPTAGPFQRPPSNEATVHRGSSRVFFDGREAARMGDPAVTCNDPEDTPNGTVVAEGTVFVGG</sequence>
<dbReference type="AlphaFoldDB" id="A0A4P2Q8V2"/>
<evidence type="ECO:0008006" key="4">
    <source>
        <dbReference type="Google" id="ProtNLM"/>
    </source>
</evidence>
<dbReference type="InterPro" id="IPR008727">
    <property type="entry name" value="PAAR_motif"/>
</dbReference>
<accession>A0A4P2Q8V2</accession>
<dbReference type="Pfam" id="PF05488">
    <property type="entry name" value="PAAR_motif"/>
    <property type="match status" value="1"/>
</dbReference>
<dbReference type="Proteomes" id="UP000295781">
    <property type="component" value="Chromosome"/>
</dbReference>
<organism evidence="2 3">
    <name type="scientific">Sorangium cellulosum</name>
    <name type="common">Polyangium cellulosum</name>
    <dbReference type="NCBI Taxonomy" id="56"/>
    <lineage>
        <taxon>Bacteria</taxon>
        <taxon>Pseudomonadati</taxon>
        <taxon>Myxococcota</taxon>
        <taxon>Polyangia</taxon>
        <taxon>Polyangiales</taxon>
        <taxon>Polyangiaceae</taxon>
        <taxon>Sorangium</taxon>
    </lineage>
</organism>
<evidence type="ECO:0000256" key="1">
    <source>
        <dbReference type="SAM" id="MobiDB-lite"/>
    </source>
</evidence>
<dbReference type="Gene3D" id="2.60.200.60">
    <property type="match status" value="1"/>
</dbReference>
<protein>
    <recommendedName>
        <fullName evidence="4">PAAR motif-containing protein</fullName>
    </recommendedName>
</protein>
<proteinExistence type="predicted"/>